<feature type="region of interest" description="Disordered" evidence="5">
    <location>
        <begin position="338"/>
        <end position="359"/>
    </location>
</feature>
<sequence length="359" mass="37946">MVKVVCLSLGFFAGLWVVSPLTGQWSVVADAQSAAGSLAPSTLIVYSVCVVASSLLGGFLPSLLQLTHTRLQLLISLIGGLMLGVGLLHQLPHAVAVLDHAGVPHALDRSLLGMLAGLAAMFFLLRTFHFHQHETFQPDELPGHDHDHSHDHDCGHPHDHARDALEPAPHTAHRHVHGGSWMGIALGLSLHTLTDGLALAAHVQADQLDTPGAWLPGIGTFLGIVLHKPLDSLSITSLMKASGWSSGWQSAVNTGYALLCPAGALLFYFGASSLASWQSVIVGGALAFSAGVFVCIALSDLLPEVEFHSHDRGPLSLALVTGLVLSWAIGFLEPEHSHGGPANGHSTEPQPRHDHDHDH</sequence>
<dbReference type="EMBL" id="DSOK01000045">
    <property type="protein sequence ID" value="HEN14119.1"/>
    <property type="molecule type" value="Genomic_DNA"/>
</dbReference>
<keyword evidence="3 6" id="KW-1133">Transmembrane helix</keyword>
<comment type="caution">
    <text evidence="7">The sequence shown here is derived from an EMBL/GenBank/DDBJ whole genome shotgun (WGS) entry which is preliminary data.</text>
</comment>
<dbReference type="GO" id="GO:0016020">
    <property type="term" value="C:membrane"/>
    <property type="evidence" value="ECO:0007669"/>
    <property type="project" value="UniProtKB-SubCell"/>
</dbReference>
<evidence type="ECO:0000256" key="2">
    <source>
        <dbReference type="ARBA" id="ARBA00022692"/>
    </source>
</evidence>
<protein>
    <submittedName>
        <fullName evidence="7">Iron permease</fullName>
    </submittedName>
</protein>
<accession>A0A7C2JXX2</accession>
<feature type="transmembrane region" description="Helical" evidence="6">
    <location>
        <begin position="277"/>
        <end position="302"/>
    </location>
</feature>
<feature type="transmembrane region" description="Helical" evidence="6">
    <location>
        <begin position="71"/>
        <end position="91"/>
    </location>
</feature>
<evidence type="ECO:0000313" key="7">
    <source>
        <dbReference type="EMBL" id="HEN14119.1"/>
    </source>
</evidence>
<name>A0A7C2JXX2_9PLAN</name>
<keyword evidence="2 6" id="KW-0812">Transmembrane</keyword>
<feature type="transmembrane region" description="Helical" evidence="6">
    <location>
        <begin position="251"/>
        <end position="271"/>
    </location>
</feature>
<dbReference type="InterPro" id="IPR003689">
    <property type="entry name" value="ZIP"/>
</dbReference>
<evidence type="ECO:0000256" key="3">
    <source>
        <dbReference type="ARBA" id="ARBA00022989"/>
    </source>
</evidence>
<reference evidence="7" key="1">
    <citation type="journal article" date="2020" name="mSystems">
        <title>Genome- and Community-Level Interaction Insights into Carbon Utilization and Element Cycling Functions of Hydrothermarchaeota in Hydrothermal Sediment.</title>
        <authorList>
            <person name="Zhou Z."/>
            <person name="Liu Y."/>
            <person name="Xu W."/>
            <person name="Pan J."/>
            <person name="Luo Z.H."/>
            <person name="Li M."/>
        </authorList>
    </citation>
    <scope>NUCLEOTIDE SEQUENCE [LARGE SCALE GENOMIC DNA]</scope>
    <source>
        <strain evidence="7">SpSt-339</strain>
    </source>
</reference>
<feature type="transmembrane region" description="Helical" evidence="6">
    <location>
        <begin position="111"/>
        <end position="128"/>
    </location>
</feature>
<evidence type="ECO:0000256" key="1">
    <source>
        <dbReference type="ARBA" id="ARBA00004141"/>
    </source>
</evidence>
<comment type="subcellular location">
    <subcellularLocation>
        <location evidence="1">Membrane</location>
        <topology evidence="1">Multi-pass membrane protein</topology>
    </subcellularLocation>
</comment>
<evidence type="ECO:0000256" key="5">
    <source>
        <dbReference type="SAM" id="MobiDB-lite"/>
    </source>
</evidence>
<dbReference type="PANTHER" id="PTHR11040:SF44">
    <property type="entry name" value="PROTEIN ZNTC-RELATED"/>
    <property type="match status" value="1"/>
</dbReference>
<gene>
    <name evidence="7" type="ORF">ENQ76_01445</name>
</gene>
<feature type="transmembrane region" description="Helical" evidence="6">
    <location>
        <begin position="314"/>
        <end position="332"/>
    </location>
</feature>
<dbReference type="AlphaFoldDB" id="A0A7C2JXX2"/>
<keyword evidence="4 6" id="KW-0472">Membrane</keyword>
<feature type="transmembrane region" description="Helical" evidence="6">
    <location>
        <begin position="44"/>
        <end position="64"/>
    </location>
</feature>
<feature type="region of interest" description="Disordered" evidence="5">
    <location>
        <begin position="139"/>
        <end position="164"/>
    </location>
</feature>
<feature type="compositionally biased region" description="Basic and acidic residues" evidence="5">
    <location>
        <begin position="350"/>
        <end position="359"/>
    </location>
</feature>
<organism evidence="7">
    <name type="scientific">Schlesneria paludicola</name>
    <dbReference type="NCBI Taxonomy" id="360056"/>
    <lineage>
        <taxon>Bacteria</taxon>
        <taxon>Pseudomonadati</taxon>
        <taxon>Planctomycetota</taxon>
        <taxon>Planctomycetia</taxon>
        <taxon>Planctomycetales</taxon>
        <taxon>Planctomycetaceae</taxon>
        <taxon>Schlesneria</taxon>
    </lineage>
</organism>
<proteinExistence type="predicted"/>
<dbReference type="PANTHER" id="PTHR11040">
    <property type="entry name" value="ZINC/IRON TRANSPORTER"/>
    <property type="match status" value="1"/>
</dbReference>
<evidence type="ECO:0000256" key="6">
    <source>
        <dbReference type="SAM" id="Phobius"/>
    </source>
</evidence>
<evidence type="ECO:0000256" key="4">
    <source>
        <dbReference type="ARBA" id="ARBA00023136"/>
    </source>
</evidence>
<dbReference type="Pfam" id="PF02535">
    <property type="entry name" value="Zip"/>
    <property type="match status" value="1"/>
</dbReference>
<dbReference type="GO" id="GO:0005385">
    <property type="term" value="F:zinc ion transmembrane transporter activity"/>
    <property type="evidence" value="ECO:0007669"/>
    <property type="project" value="TreeGrafter"/>
</dbReference>